<evidence type="ECO:0000313" key="3">
    <source>
        <dbReference type="Proteomes" id="UP000783796"/>
    </source>
</evidence>
<evidence type="ECO:0000259" key="1">
    <source>
        <dbReference type="Pfam" id="PF20600"/>
    </source>
</evidence>
<feature type="domain" description="Exodeoxyribonuclease X-like C-terminal" evidence="1">
    <location>
        <begin position="91"/>
        <end position="119"/>
    </location>
</feature>
<sequence length="258" mass="29947">MHDTSILDKFNYSRTSASGMYAISMATDFRPYYALWRLFPNEQPLFVRTLAVTFQAAIERAMMMLQNCNVRLVCSDNSEFEACYGRTDDIISFGKYRGKRLAEIYYVEPSYILWLANKFKPETDRFDKLIYLARLFSVVHFEITVHKNRISSVSKYVGEKGEKLKGLCLKVINVRRQVDTYKADYYVDQNILAADLDGNRFVFLVKASGRSLSPNELSCHSRVVEKGEELHILSAKVMSHYENRGVRYTRLGYVKLQK</sequence>
<dbReference type="AlphaFoldDB" id="A0A948TCF1"/>
<dbReference type="EMBL" id="JAHLFW010000078">
    <property type="protein sequence ID" value="MBU3838428.1"/>
    <property type="molecule type" value="Genomic_DNA"/>
</dbReference>
<organism evidence="2 3">
    <name type="scientific">Candidatus Phocaeicola faecigallinarum</name>
    <dbReference type="NCBI Taxonomy" id="2838732"/>
    <lineage>
        <taxon>Bacteria</taxon>
        <taxon>Pseudomonadati</taxon>
        <taxon>Bacteroidota</taxon>
        <taxon>Bacteroidia</taxon>
        <taxon>Bacteroidales</taxon>
        <taxon>Bacteroidaceae</taxon>
        <taxon>Phocaeicola</taxon>
    </lineage>
</organism>
<reference evidence="2" key="2">
    <citation type="submission" date="2021-04" db="EMBL/GenBank/DDBJ databases">
        <authorList>
            <person name="Gilroy R."/>
        </authorList>
    </citation>
    <scope>NUCLEOTIDE SEQUENCE</scope>
    <source>
        <strain evidence="2">G4-2901</strain>
    </source>
</reference>
<proteinExistence type="predicted"/>
<accession>A0A948TCF1</accession>
<protein>
    <recommendedName>
        <fullName evidence="1">Exodeoxyribonuclease X-like C-terminal domain-containing protein</fullName>
    </recommendedName>
</protein>
<dbReference type="Pfam" id="PF20600">
    <property type="entry name" value="ExoX-like_C"/>
    <property type="match status" value="1"/>
</dbReference>
<name>A0A948TCF1_9BACT</name>
<dbReference type="InterPro" id="IPR046768">
    <property type="entry name" value="ExoX-like_C"/>
</dbReference>
<comment type="caution">
    <text evidence="2">The sequence shown here is derived from an EMBL/GenBank/DDBJ whole genome shotgun (WGS) entry which is preliminary data.</text>
</comment>
<gene>
    <name evidence="2" type="ORF">H9777_08995</name>
</gene>
<reference evidence="2" key="1">
    <citation type="journal article" date="2021" name="PeerJ">
        <title>Extensive microbial diversity within the chicken gut microbiome revealed by metagenomics and culture.</title>
        <authorList>
            <person name="Gilroy R."/>
            <person name="Ravi A."/>
            <person name="Getino M."/>
            <person name="Pursley I."/>
            <person name="Horton D.L."/>
            <person name="Alikhan N.F."/>
            <person name="Baker D."/>
            <person name="Gharbi K."/>
            <person name="Hall N."/>
            <person name="Watson M."/>
            <person name="Adriaenssens E.M."/>
            <person name="Foster-Nyarko E."/>
            <person name="Jarju S."/>
            <person name="Secka A."/>
            <person name="Antonio M."/>
            <person name="Oren A."/>
            <person name="Chaudhuri R.R."/>
            <person name="La Ragione R."/>
            <person name="Hildebrand F."/>
            <person name="Pallen M.J."/>
        </authorList>
    </citation>
    <scope>NUCLEOTIDE SEQUENCE</scope>
    <source>
        <strain evidence="2">G4-2901</strain>
    </source>
</reference>
<dbReference type="Proteomes" id="UP000783796">
    <property type="component" value="Unassembled WGS sequence"/>
</dbReference>
<evidence type="ECO:0000313" key="2">
    <source>
        <dbReference type="EMBL" id="MBU3838428.1"/>
    </source>
</evidence>